<feature type="transmembrane region" description="Helical" evidence="2">
    <location>
        <begin position="7"/>
        <end position="26"/>
    </location>
</feature>
<evidence type="ECO:0000256" key="2">
    <source>
        <dbReference type="SAM" id="Phobius"/>
    </source>
</evidence>
<organism evidence="3 4">
    <name type="scientific">Methylobacterium longum</name>
    <dbReference type="NCBI Taxonomy" id="767694"/>
    <lineage>
        <taxon>Bacteria</taxon>
        <taxon>Pseudomonadati</taxon>
        <taxon>Pseudomonadota</taxon>
        <taxon>Alphaproteobacteria</taxon>
        <taxon>Hyphomicrobiales</taxon>
        <taxon>Methylobacteriaceae</taxon>
        <taxon>Methylobacterium</taxon>
    </lineage>
</organism>
<keyword evidence="2" id="KW-0812">Transmembrane</keyword>
<keyword evidence="2" id="KW-0472">Membrane</keyword>
<evidence type="ECO:0000256" key="1">
    <source>
        <dbReference type="SAM" id="MobiDB-lite"/>
    </source>
</evidence>
<evidence type="ECO:0000313" key="3">
    <source>
        <dbReference type="EMBL" id="MDN3572556.1"/>
    </source>
</evidence>
<name>A0ABT8ARS2_9HYPH</name>
<proteinExistence type="predicted"/>
<evidence type="ECO:0000313" key="4">
    <source>
        <dbReference type="Proteomes" id="UP001244297"/>
    </source>
</evidence>
<keyword evidence="2" id="KW-1133">Transmembrane helix</keyword>
<dbReference type="Proteomes" id="UP001244297">
    <property type="component" value="Unassembled WGS sequence"/>
</dbReference>
<feature type="transmembrane region" description="Helical" evidence="2">
    <location>
        <begin position="32"/>
        <end position="50"/>
    </location>
</feature>
<dbReference type="EMBL" id="JAUFPT010000060">
    <property type="protein sequence ID" value="MDN3572556.1"/>
    <property type="molecule type" value="Genomic_DNA"/>
</dbReference>
<feature type="region of interest" description="Disordered" evidence="1">
    <location>
        <begin position="132"/>
        <end position="184"/>
    </location>
</feature>
<sequence>MTILRYILLGFSALATLAVLVFWTVSGRASDIALFILLAFLIANTFYVFASRPSLKTSDLLARVSTSLALASLELQHQAQEAQGREVETEKRRLAETEHHQYKLQVAKDMLQHLRAKLPQDRKDQANLPQITHQARSDTGALPLPPPAAPAPETVRPPNGRDAAEKPTQPAPPVSPAPAAALVG</sequence>
<reference evidence="4" key="1">
    <citation type="journal article" date="2019" name="Int. J. Syst. Evol. Microbiol.">
        <title>The Global Catalogue of Microorganisms (GCM) 10K type strain sequencing project: providing services to taxonomists for standard genome sequencing and annotation.</title>
        <authorList>
            <consortium name="The Broad Institute Genomics Platform"/>
            <consortium name="The Broad Institute Genome Sequencing Center for Infectious Disease"/>
            <person name="Wu L."/>
            <person name="Ma J."/>
        </authorList>
    </citation>
    <scope>NUCLEOTIDE SEQUENCE [LARGE SCALE GENOMIC DNA]</scope>
    <source>
        <strain evidence="4">CECT 7806</strain>
    </source>
</reference>
<gene>
    <name evidence="3" type="ORF">QWZ18_18225</name>
</gene>
<accession>A0ABT8ARS2</accession>
<dbReference type="RefSeq" id="WP_238290234.1">
    <property type="nucleotide sequence ID" value="NZ_BPQS01000021.1"/>
</dbReference>
<keyword evidence="4" id="KW-1185">Reference proteome</keyword>
<protein>
    <submittedName>
        <fullName evidence="3">Uncharacterized protein</fullName>
    </submittedName>
</protein>
<comment type="caution">
    <text evidence="3">The sequence shown here is derived from an EMBL/GenBank/DDBJ whole genome shotgun (WGS) entry which is preliminary data.</text>
</comment>